<protein>
    <submittedName>
        <fullName evidence="1">Uncharacterized protein</fullName>
    </submittedName>
</protein>
<name>A0AC60QN03_IXOPE</name>
<dbReference type="Proteomes" id="UP000805193">
    <property type="component" value="Unassembled WGS sequence"/>
</dbReference>
<keyword evidence="2" id="KW-1185">Reference proteome</keyword>
<evidence type="ECO:0000313" key="2">
    <source>
        <dbReference type="Proteomes" id="UP000805193"/>
    </source>
</evidence>
<accession>A0AC60QN03</accession>
<comment type="caution">
    <text evidence="1">The sequence shown here is derived from an EMBL/GenBank/DDBJ whole genome shotgun (WGS) entry which is preliminary data.</text>
</comment>
<gene>
    <name evidence="1" type="ORF">HPB47_017936</name>
</gene>
<sequence>MLAALRLQWLEWKKLTRNASRSPQQLASAFTGAVAALGNIVGDLAKKLAAPDKSHEITRHPQTRYCSTVDCQKLAWLFHKAIDTQKNPCDNFYHYVCEGLEDYYRPFPDVTGPYLEAYLKSAAAAMRHLINFVEQPTADPRNIEFETRKVNAYYYHSGEFASFPAAILMPPAFNYGAPPEINYGSLGRIIIHEFMHALDRAWTASLRARSQSFFHTVDMEQAYLSKSQCLLKSATRLPKGARVPQSWMPEFLADHMGQSALIEAYHRASAESAVTYTPLNPCYVRAPHYQYPSSPWYLRALVLRLISCHLTARRLLLEGAIELRGTQLSSVIEPVSQQAGLQNTRDPSLQTGGSSR</sequence>
<reference evidence="1 2" key="1">
    <citation type="journal article" date="2020" name="Cell">
        <title>Large-Scale Comparative Analyses of Tick Genomes Elucidate Their Genetic Diversity and Vector Capacities.</title>
        <authorList>
            <consortium name="Tick Genome and Microbiome Consortium (TIGMIC)"/>
            <person name="Jia N."/>
            <person name="Wang J."/>
            <person name="Shi W."/>
            <person name="Du L."/>
            <person name="Sun Y."/>
            <person name="Zhan W."/>
            <person name="Jiang J.F."/>
            <person name="Wang Q."/>
            <person name="Zhang B."/>
            <person name="Ji P."/>
            <person name="Bell-Sakyi L."/>
            <person name="Cui X.M."/>
            <person name="Yuan T.T."/>
            <person name="Jiang B.G."/>
            <person name="Yang W.F."/>
            <person name="Lam T.T."/>
            <person name="Chang Q.C."/>
            <person name="Ding S.J."/>
            <person name="Wang X.J."/>
            <person name="Zhu J.G."/>
            <person name="Ruan X.D."/>
            <person name="Zhao L."/>
            <person name="Wei J.T."/>
            <person name="Ye R.Z."/>
            <person name="Que T.C."/>
            <person name="Du C.H."/>
            <person name="Zhou Y.H."/>
            <person name="Cheng J.X."/>
            <person name="Dai P.F."/>
            <person name="Guo W.B."/>
            <person name="Han X.H."/>
            <person name="Huang E.J."/>
            <person name="Li L.F."/>
            <person name="Wei W."/>
            <person name="Gao Y.C."/>
            <person name="Liu J.Z."/>
            <person name="Shao H.Z."/>
            <person name="Wang X."/>
            <person name="Wang C.C."/>
            <person name="Yang T.C."/>
            <person name="Huo Q.B."/>
            <person name="Li W."/>
            <person name="Chen H.Y."/>
            <person name="Chen S.E."/>
            <person name="Zhou L.G."/>
            <person name="Ni X.B."/>
            <person name="Tian J.H."/>
            <person name="Sheng Y."/>
            <person name="Liu T."/>
            <person name="Pan Y.S."/>
            <person name="Xia L.Y."/>
            <person name="Li J."/>
            <person name="Zhao F."/>
            <person name="Cao W.C."/>
        </authorList>
    </citation>
    <scope>NUCLEOTIDE SEQUENCE [LARGE SCALE GENOMIC DNA]</scope>
    <source>
        <strain evidence="1">Iper-2018</strain>
    </source>
</reference>
<evidence type="ECO:0000313" key="1">
    <source>
        <dbReference type="EMBL" id="KAG0436462.1"/>
    </source>
</evidence>
<organism evidence="1 2">
    <name type="scientific">Ixodes persulcatus</name>
    <name type="common">Taiga tick</name>
    <dbReference type="NCBI Taxonomy" id="34615"/>
    <lineage>
        <taxon>Eukaryota</taxon>
        <taxon>Metazoa</taxon>
        <taxon>Ecdysozoa</taxon>
        <taxon>Arthropoda</taxon>
        <taxon>Chelicerata</taxon>
        <taxon>Arachnida</taxon>
        <taxon>Acari</taxon>
        <taxon>Parasitiformes</taxon>
        <taxon>Ixodida</taxon>
        <taxon>Ixodoidea</taxon>
        <taxon>Ixodidae</taxon>
        <taxon>Ixodinae</taxon>
        <taxon>Ixodes</taxon>
    </lineage>
</organism>
<dbReference type="EMBL" id="JABSTQ010006935">
    <property type="protein sequence ID" value="KAG0436462.1"/>
    <property type="molecule type" value="Genomic_DNA"/>
</dbReference>
<proteinExistence type="predicted"/>